<comment type="caution">
    <text evidence="9">The sequence shown here is derived from an EMBL/GenBank/DDBJ whole genome shotgun (WGS) entry which is preliminary data.</text>
</comment>
<evidence type="ECO:0000256" key="5">
    <source>
        <dbReference type="ARBA" id="ARBA00023125"/>
    </source>
</evidence>
<evidence type="ECO:0000256" key="6">
    <source>
        <dbReference type="ARBA" id="ARBA00023242"/>
    </source>
</evidence>
<accession>A0ABQ8CSK5</accession>
<evidence type="ECO:0000256" key="2">
    <source>
        <dbReference type="ARBA" id="ARBA00022603"/>
    </source>
</evidence>
<protein>
    <recommendedName>
        <fullName evidence="11">DNA (cytosine-5-)-methyltransferase</fullName>
    </recommendedName>
</protein>
<proteinExistence type="predicted"/>
<dbReference type="PROSITE" id="PS50030">
    <property type="entry name" value="UBA"/>
    <property type="match status" value="1"/>
</dbReference>
<dbReference type="Proteomes" id="UP000824890">
    <property type="component" value="Unassembled WGS sequence"/>
</dbReference>
<organism evidence="9 10">
    <name type="scientific">Brassica napus</name>
    <name type="common">Rape</name>
    <dbReference type="NCBI Taxonomy" id="3708"/>
    <lineage>
        <taxon>Eukaryota</taxon>
        <taxon>Viridiplantae</taxon>
        <taxon>Streptophyta</taxon>
        <taxon>Embryophyta</taxon>
        <taxon>Tracheophyta</taxon>
        <taxon>Spermatophyta</taxon>
        <taxon>Magnoliopsida</taxon>
        <taxon>eudicotyledons</taxon>
        <taxon>Gunneridae</taxon>
        <taxon>Pentapetalae</taxon>
        <taxon>rosids</taxon>
        <taxon>malvids</taxon>
        <taxon>Brassicales</taxon>
        <taxon>Brassicaceae</taxon>
        <taxon>Brassiceae</taxon>
        <taxon>Brassica</taxon>
    </lineage>
</organism>
<feature type="domain" description="UBA" evidence="7">
    <location>
        <begin position="133"/>
        <end position="174"/>
    </location>
</feature>
<dbReference type="SUPFAM" id="SSF53335">
    <property type="entry name" value="S-adenosyl-L-methionine-dependent methyltransferases"/>
    <property type="match status" value="5"/>
</dbReference>
<dbReference type="InterPro" id="IPR015940">
    <property type="entry name" value="UBA"/>
</dbReference>
<evidence type="ECO:0000256" key="3">
    <source>
        <dbReference type="ARBA" id="ARBA00022679"/>
    </source>
</evidence>
<keyword evidence="2" id="KW-0489">Methyltransferase</keyword>
<dbReference type="PANTHER" id="PTHR45036">
    <property type="entry name" value="METHYLTRANSFERASE LIKE 7B"/>
    <property type="match status" value="1"/>
</dbReference>
<dbReference type="InterPro" id="IPR052356">
    <property type="entry name" value="Thiol_S-MT"/>
</dbReference>
<reference evidence="9 10" key="1">
    <citation type="submission" date="2021-05" db="EMBL/GenBank/DDBJ databases">
        <title>Genome Assembly of Synthetic Allotetraploid Brassica napus Reveals Homoeologous Exchanges between Subgenomes.</title>
        <authorList>
            <person name="Davis J.T."/>
        </authorList>
    </citation>
    <scope>NUCLEOTIDE SEQUENCE [LARGE SCALE GENOMIC DNA]</scope>
    <source>
        <strain evidence="10">cv. Da-Ae</strain>
        <tissue evidence="9">Seedling</tissue>
    </source>
</reference>
<feature type="domain" description="SAM-dependent MTase DRM-type" evidence="8">
    <location>
        <begin position="223"/>
        <end position="532"/>
    </location>
</feature>
<evidence type="ECO:0000313" key="10">
    <source>
        <dbReference type="Proteomes" id="UP000824890"/>
    </source>
</evidence>
<dbReference type="InterPro" id="IPR009060">
    <property type="entry name" value="UBA-like_sf"/>
</dbReference>
<keyword evidence="10" id="KW-1185">Reference proteome</keyword>
<dbReference type="InterPro" id="IPR029063">
    <property type="entry name" value="SAM-dependent_MTases_sf"/>
</dbReference>
<evidence type="ECO:0000256" key="4">
    <source>
        <dbReference type="ARBA" id="ARBA00022691"/>
    </source>
</evidence>
<dbReference type="PROSITE" id="PS51680">
    <property type="entry name" value="SAM_MT_DRM"/>
    <property type="match status" value="1"/>
</dbReference>
<evidence type="ECO:0000313" key="9">
    <source>
        <dbReference type="EMBL" id="KAH0919807.1"/>
    </source>
</evidence>
<evidence type="ECO:0000256" key="1">
    <source>
        <dbReference type="ARBA" id="ARBA00004123"/>
    </source>
</evidence>
<gene>
    <name evidence="9" type="ORF">HID58_027467</name>
</gene>
<keyword evidence="6" id="KW-0539">Nucleus</keyword>
<dbReference type="InterPro" id="IPR001525">
    <property type="entry name" value="C5_MeTfrase"/>
</dbReference>
<dbReference type="PANTHER" id="PTHR45036:SF1">
    <property type="entry name" value="METHYLTRANSFERASE LIKE 7A"/>
    <property type="match status" value="1"/>
</dbReference>
<evidence type="ECO:0008006" key="11">
    <source>
        <dbReference type="Google" id="ProtNLM"/>
    </source>
</evidence>
<comment type="subcellular location">
    <subcellularLocation>
        <location evidence="1">Nucleus</location>
    </subcellularLocation>
</comment>
<dbReference type="SUPFAM" id="SSF46934">
    <property type="entry name" value="UBA-like"/>
    <property type="match status" value="1"/>
</dbReference>
<dbReference type="Pfam" id="PF00145">
    <property type="entry name" value="DNA_methylase"/>
    <property type="match status" value="1"/>
</dbReference>
<dbReference type="InterPro" id="IPR013216">
    <property type="entry name" value="Methyltransf_11"/>
</dbReference>
<keyword evidence="4" id="KW-0949">S-adenosyl-L-methionine</keyword>
<dbReference type="Gene3D" id="3.90.120.10">
    <property type="entry name" value="DNA Methylase, subunit A, domain 2"/>
    <property type="match status" value="1"/>
</dbReference>
<dbReference type="Gene3D" id="3.40.50.150">
    <property type="entry name" value="Vaccinia Virus protein VP39"/>
    <property type="match status" value="4"/>
</dbReference>
<keyword evidence="5" id="KW-0238">DNA-binding</keyword>
<evidence type="ECO:0000259" key="7">
    <source>
        <dbReference type="PROSITE" id="PS50030"/>
    </source>
</evidence>
<dbReference type="InterPro" id="IPR030380">
    <property type="entry name" value="SAM_MeTfrase_DRM"/>
</dbReference>
<dbReference type="CDD" id="cd02440">
    <property type="entry name" value="AdoMet_MTases"/>
    <property type="match status" value="3"/>
</dbReference>
<evidence type="ECO:0000259" key="8">
    <source>
        <dbReference type="PROSITE" id="PS51680"/>
    </source>
</evidence>
<dbReference type="Pfam" id="PF08241">
    <property type="entry name" value="Methyltransf_11"/>
    <property type="match status" value="3"/>
</dbReference>
<dbReference type="Gene3D" id="1.10.8.10">
    <property type="entry name" value="DNA helicase RuvA subunit, C-terminal domain"/>
    <property type="match status" value="1"/>
</dbReference>
<sequence>MENSPSMKFPLSSPFTSVALWSKVLTQRCISCSTGQIVGVLMIGSSPQANIPAKHSAGDDDDVNWNTDDEIDNFQSSPRNILHMDETVAKFIEMGFSMEMIGRAIEETGGENPEPMMILETLFKLSTSSEASSSKSKVIDELIGMGFSEELVIKAIQEHGEENLEEITNALLSYANELNSFRGDGRLQDLIKMGYPRKEASIALERCDAISVLATYSCIFSNFSGEIASLAEVVDFIFAAQMARQLDEFWAAPDEQERRINEPPPRRRRLNTDIASDDELIRLPNPMIGFGKWWPAWDKRTKLNCVLTCIASAQLTNKIRKRLEKHERDPAVQKDVVDQCKKWNLVWVGKNKAAPLEPYEMERLLGFPNNHTRGISRKDRYKSLGNSFQVDTVAYHLSVLKPLYPKGINVLSLFTGIGGGEVALHRLQIPMKLVVSVEISEVNRNIFRSFWEQTNQRGDLIEFRDVEELDDHKIEGLMDQYGGFDLVIGGSPCNNLAGANRVSRTGLEGDQSSLFYDYCRILEAVRSKASRMRRRDRYKSLGNSFQVKLKETMFLLRPRRLILLEFTPPLPLPSTDTTQLLHNAFCSKEHIIRRGRRYIRRLNSCLLNSTMQSYWDEIENFKNKVFDKLTEKDKKVLEIGIGTGPNMRYFAARNVNVTLLGLDPNPKMKKYARKAAVRAGLNPKNFRFMQGVGEAIPLEDGSVDAVVATLVLCTVSDVTQTLNEIKRVLRPGGRFIFLEHVAAEDGSLFRRLQKLLDPLQQILADGCHLTRNTRECILEAGFSGGAQIETVSMYTMAILNFTPSSMFPVTIDSARGTRVRGSVIKMQKSLNTTDPHPPASPGFSLCTCGRKHFLGEATTPFLPISPIYAAPSTAPSTAQNSTEVLNQLRPPKPDWYFELYGYFRSAGMERYEKEIAVYKRKLFANLVGKAETVLEIGIGAGPNIKYYNNIPNVSVLGVDPNPKMESHARKSAIEAGVKSENFKFIHAVAESMPLEDASVDAVVGSLVMCSVSDIPQTLKEIKRILKPGGLYLFVEHVAAEDGTFLRMVQNVLDPLQQVVADGCHLTRSTEDYLLEAGFKGAMAILHLSLISTITCSQRKATRASQDSVKTQKTLIATDSVSSFRLCPCGRRHFIGAMPLLPLAPSYAASSSTEDLKRLRPRKPDWYDELFAWSMDTSMEQYEKEISSYKMKLFNNLVGKAEKVLEIGVGTGPNFKYYSNIPNVSVLGVDPNAKMESYARKSAAQAGLKPEYFSFIHAVAEAIPLEDSSVDAVVGTLVLCSVADVTRTLNEIKRVLRPGGVYLFIEHVAGEDGSFLRLVQNVLDPLQQVVADGCHLTRCTGDYILEARFNGGADINKASLSSLAYLSSHALHPEACVHVEESSQLDYVIASHLFSYCFVIKAPTRIYLSRMCFVWHKDLTETFHPQGTDWYKEPFAWFLSTGIRSYESEIADYQRRLFDNLSEKVLDICVGRGPNLNYTILQ</sequence>
<name>A0ABQ8CSK5_BRANA</name>
<keyword evidence="3" id="KW-0808">Transferase</keyword>
<dbReference type="EMBL" id="JAGKQM010000007">
    <property type="protein sequence ID" value="KAH0919807.1"/>
    <property type="molecule type" value="Genomic_DNA"/>
</dbReference>